<dbReference type="Proteomes" id="UP000008311">
    <property type="component" value="Unassembled WGS sequence"/>
</dbReference>
<dbReference type="EMBL" id="EQ973780">
    <property type="protein sequence ID" value="EEF49103.1"/>
    <property type="molecule type" value="Genomic_DNA"/>
</dbReference>
<dbReference type="PANTHER" id="PTHR47074">
    <property type="entry name" value="BNAC02G40300D PROTEIN"/>
    <property type="match status" value="1"/>
</dbReference>
<sequence>MTNDHVVQELIKEGLLRRIGSGEDTKIWGSTWLSNTTNPYVETSEVLSLNEVTMFSLMIPNCKEWACNELVWKGVRKSDQVVLLYATSLLSQWKTNLSDLERNGNSSSMVSNAKWSKPPSRYLKCNMDATSFPNQDKVGFGCLLKDEFRAVVAARNGFLHCAIDPTLAEALTCRDALCWLKNMQV</sequence>
<reference evidence="2" key="1">
    <citation type="journal article" date="2010" name="Nat. Biotechnol.">
        <title>Draft genome sequence of the oilseed species Ricinus communis.</title>
        <authorList>
            <person name="Chan A.P."/>
            <person name="Crabtree J."/>
            <person name="Zhao Q."/>
            <person name="Lorenzi H."/>
            <person name="Orvis J."/>
            <person name="Puiu D."/>
            <person name="Melake-Berhan A."/>
            <person name="Jones K.M."/>
            <person name="Redman J."/>
            <person name="Chen G."/>
            <person name="Cahoon E.B."/>
            <person name="Gedil M."/>
            <person name="Stanke M."/>
            <person name="Haas B.J."/>
            <person name="Wortman J.R."/>
            <person name="Fraser-Liggett C.M."/>
            <person name="Ravel J."/>
            <person name="Rabinowicz P.D."/>
        </authorList>
    </citation>
    <scope>NUCLEOTIDE SEQUENCE [LARGE SCALE GENOMIC DNA]</scope>
    <source>
        <strain evidence="2">cv. Hale</strain>
    </source>
</reference>
<dbReference type="PANTHER" id="PTHR47074:SF11">
    <property type="entry name" value="REVERSE TRANSCRIPTASE-LIKE PROTEIN"/>
    <property type="match status" value="1"/>
</dbReference>
<evidence type="ECO:0000313" key="2">
    <source>
        <dbReference type="Proteomes" id="UP000008311"/>
    </source>
</evidence>
<dbReference type="InParanoid" id="B9RHL6"/>
<evidence type="ECO:0000313" key="1">
    <source>
        <dbReference type="EMBL" id="EEF49103.1"/>
    </source>
</evidence>
<protein>
    <recommendedName>
        <fullName evidence="3">RNase H type-1 domain-containing protein</fullName>
    </recommendedName>
</protein>
<organism evidence="1 2">
    <name type="scientific">Ricinus communis</name>
    <name type="common">Castor bean</name>
    <dbReference type="NCBI Taxonomy" id="3988"/>
    <lineage>
        <taxon>Eukaryota</taxon>
        <taxon>Viridiplantae</taxon>
        <taxon>Streptophyta</taxon>
        <taxon>Embryophyta</taxon>
        <taxon>Tracheophyta</taxon>
        <taxon>Spermatophyta</taxon>
        <taxon>Magnoliopsida</taxon>
        <taxon>eudicotyledons</taxon>
        <taxon>Gunneridae</taxon>
        <taxon>Pentapetalae</taxon>
        <taxon>rosids</taxon>
        <taxon>fabids</taxon>
        <taxon>Malpighiales</taxon>
        <taxon>Euphorbiaceae</taxon>
        <taxon>Acalyphoideae</taxon>
        <taxon>Acalypheae</taxon>
        <taxon>Ricinus</taxon>
    </lineage>
</organism>
<name>B9RHL6_RICCO</name>
<accession>B9RHL6</accession>
<dbReference type="AlphaFoldDB" id="B9RHL6"/>
<proteinExistence type="predicted"/>
<evidence type="ECO:0008006" key="3">
    <source>
        <dbReference type="Google" id="ProtNLM"/>
    </source>
</evidence>
<gene>
    <name evidence="1" type="ORF">RCOM_1760650</name>
</gene>
<keyword evidence="2" id="KW-1185">Reference proteome</keyword>
<dbReference type="InterPro" id="IPR052929">
    <property type="entry name" value="RNase_H-like_EbsB-rel"/>
</dbReference>